<proteinExistence type="predicted"/>
<feature type="compositionally biased region" description="Basic and acidic residues" evidence="1">
    <location>
        <begin position="107"/>
        <end position="127"/>
    </location>
</feature>
<protein>
    <submittedName>
        <fullName evidence="2">Uncharacterized protein</fullName>
    </submittedName>
</protein>
<gene>
    <name evidence="2" type="ORF">LTRI10_LOCUS46260</name>
</gene>
<sequence length="185" mass="20428">MLQVNSSEGEEIPNGARLLSFRMISETHTARILEMGTTRTKSGVDNTRRGEPEDTSSRRVGWSELRGEQWTRRGLAVLVVTTINEILEPKKMFARLGLALSRLEDNASKEIHDPEDRQRTRNPHPDNDSPSSLLSCCAGGVAIIGNAIRRDGIGQAFDDRFRSSGGKDEAGGRWNLPPKDQFAVG</sequence>
<organism evidence="2 3">
    <name type="scientific">Linum trigynum</name>
    <dbReference type="NCBI Taxonomy" id="586398"/>
    <lineage>
        <taxon>Eukaryota</taxon>
        <taxon>Viridiplantae</taxon>
        <taxon>Streptophyta</taxon>
        <taxon>Embryophyta</taxon>
        <taxon>Tracheophyta</taxon>
        <taxon>Spermatophyta</taxon>
        <taxon>Magnoliopsida</taxon>
        <taxon>eudicotyledons</taxon>
        <taxon>Gunneridae</taxon>
        <taxon>Pentapetalae</taxon>
        <taxon>rosids</taxon>
        <taxon>fabids</taxon>
        <taxon>Malpighiales</taxon>
        <taxon>Linaceae</taxon>
        <taxon>Linum</taxon>
    </lineage>
</organism>
<evidence type="ECO:0000313" key="2">
    <source>
        <dbReference type="EMBL" id="CAL1406541.1"/>
    </source>
</evidence>
<feature type="compositionally biased region" description="Basic and acidic residues" evidence="1">
    <location>
        <begin position="46"/>
        <end position="57"/>
    </location>
</feature>
<feature type="region of interest" description="Disordered" evidence="1">
    <location>
        <begin position="107"/>
        <end position="133"/>
    </location>
</feature>
<keyword evidence="3" id="KW-1185">Reference proteome</keyword>
<accession>A0AAV2G790</accession>
<feature type="compositionally biased region" description="Basic and acidic residues" evidence="1">
    <location>
        <begin position="159"/>
        <end position="171"/>
    </location>
</feature>
<name>A0AAV2G790_9ROSI</name>
<evidence type="ECO:0000313" key="3">
    <source>
        <dbReference type="Proteomes" id="UP001497516"/>
    </source>
</evidence>
<feature type="region of interest" description="Disordered" evidence="1">
    <location>
        <begin position="39"/>
        <end position="60"/>
    </location>
</feature>
<reference evidence="2 3" key="1">
    <citation type="submission" date="2024-04" db="EMBL/GenBank/DDBJ databases">
        <authorList>
            <person name="Fracassetti M."/>
        </authorList>
    </citation>
    <scope>NUCLEOTIDE SEQUENCE [LARGE SCALE GENOMIC DNA]</scope>
</reference>
<dbReference type="Proteomes" id="UP001497516">
    <property type="component" value="Chromosome 8"/>
</dbReference>
<dbReference type="EMBL" id="OZ034821">
    <property type="protein sequence ID" value="CAL1406541.1"/>
    <property type="molecule type" value="Genomic_DNA"/>
</dbReference>
<evidence type="ECO:0000256" key="1">
    <source>
        <dbReference type="SAM" id="MobiDB-lite"/>
    </source>
</evidence>
<dbReference type="AlphaFoldDB" id="A0AAV2G790"/>
<feature type="region of interest" description="Disordered" evidence="1">
    <location>
        <begin position="159"/>
        <end position="185"/>
    </location>
</feature>